<evidence type="ECO:0000256" key="1">
    <source>
        <dbReference type="SAM" id="MobiDB-lite"/>
    </source>
</evidence>
<feature type="region of interest" description="Disordered" evidence="1">
    <location>
        <begin position="1"/>
        <end position="21"/>
    </location>
</feature>
<gene>
    <name evidence="2" type="ORF">GCM10007320_64970</name>
</gene>
<comment type="caution">
    <text evidence="2">The sequence shown here is derived from an EMBL/GenBank/DDBJ whole genome shotgun (WGS) entry which is preliminary data.</text>
</comment>
<reference evidence="3" key="1">
    <citation type="journal article" date="2019" name="Int. J. Syst. Evol. Microbiol.">
        <title>The Global Catalogue of Microorganisms (GCM) 10K type strain sequencing project: providing services to taxonomists for standard genome sequencing and annotation.</title>
        <authorList>
            <consortium name="The Broad Institute Genomics Platform"/>
            <consortium name="The Broad Institute Genome Sequencing Center for Infectious Disease"/>
            <person name="Wu L."/>
            <person name="Ma J."/>
        </authorList>
    </citation>
    <scope>NUCLEOTIDE SEQUENCE [LARGE SCALE GENOMIC DNA]</scope>
    <source>
        <strain evidence="3">KCTC 23314</strain>
    </source>
</reference>
<protein>
    <submittedName>
        <fullName evidence="2">Uncharacterized protein</fullName>
    </submittedName>
</protein>
<dbReference type="EMBL" id="BMYK01000049">
    <property type="protein sequence ID" value="GHD04249.1"/>
    <property type="molecule type" value="Genomic_DNA"/>
</dbReference>
<sequence>MANPNGMNIRNKHKEPPEVDEAERKIGGLLEELEDSTDTEVKDVDLEEVVDTDANGGPVVKKSVDIQVENRPVKKGWTR</sequence>
<proteinExistence type="predicted"/>
<name>A0ABQ3GH52_9BURK</name>
<keyword evidence="3" id="KW-1185">Reference proteome</keyword>
<evidence type="ECO:0000313" key="3">
    <source>
        <dbReference type="Proteomes" id="UP000626210"/>
    </source>
</evidence>
<dbReference type="Proteomes" id="UP000626210">
    <property type="component" value="Unassembled WGS sequence"/>
</dbReference>
<evidence type="ECO:0000313" key="2">
    <source>
        <dbReference type="EMBL" id="GHD04249.1"/>
    </source>
</evidence>
<accession>A0ABQ3GH52</accession>
<organism evidence="2 3">
    <name type="scientific">Pseudorhodoferax aquiterrae</name>
    <dbReference type="NCBI Taxonomy" id="747304"/>
    <lineage>
        <taxon>Bacteria</taxon>
        <taxon>Pseudomonadati</taxon>
        <taxon>Pseudomonadota</taxon>
        <taxon>Betaproteobacteria</taxon>
        <taxon>Burkholderiales</taxon>
        <taxon>Comamonadaceae</taxon>
    </lineage>
</organism>